<dbReference type="Proteomes" id="UP000467841">
    <property type="component" value="Unassembled WGS sequence"/>
</dbReference>
<sequence>MTLKTLEEDFYGPSLEEYFINPSEINDCCSGKIVDEIYDKYLSNISELCDCSQLRSRKRDDGYISDDEDIYIAERTTVVFWDLVTYPIPIPDNLQPYGETIRSALKQMGTHGAVYIMAYGENLSHLEDELNKAGIVYAPEGHREMVLDVVAFANSTNGDLMVIPKPDPDSEFHRVLKCLESRHHGLFLVEPPDDEDSAHGLCLDSVQSIVDCTQGLNGRKPVIRAMRIDYSYTLGDDFMEDFSKRIRFVKGAKAGVFWDAEDFPFPDGWSPDDIYKKIELAFRADGVEGKISVWAYVGDRYGDFLRRKKKTWESSIYFLPATSDRMLHDINLWAMDSHVDYPDPAYVILVSGKVGRDRAFTRSLQALDIRNYSVSLITPPKIAVQSS</sequence>
<evidence type="ECO:0000313" key="2">
    <source>
        <dbReference type="EMBL" id="CAA7025481.1"/>
    </source>
</evidence>
<dbReference type="InterPro" id="IPR021139">
    <property type="entry name" value="NYN"/>
</dbReference>
<reference evidence="2" key="1">
    <citation type="submission" date="2020-01" db="EMBL/GenBank/DDBJ databases">
        <authorList>
            <person name="Mishra B."/>
        </authorList>
    </citation>
    <scope>NUCLEOTIDE SEQUENCE [LARGE SCALE GENOMIC DNA]</scope>
</reference>
<dbReference type="CDD" id="cd10910">
    <property type="entry name" value="PIN_limkain_b1_N_like"/>
    <property type="match status" value="1"/>
</dbReference>
<accession>A0A6D2I9Y2</accession>
<dbReference type="GO" id="GO:0005777">
    <property type="term" value="C:peroxisome"/>
    <property type="evidence" value="ECO:0007669"/>
    <property type="project" value="InterPro"/>
</dbReference>
<dbReference type="PANTHER" id="PTHR14379">
    <property type="entry name" value="LIMKAIN B LKAP"/>
    <property type="match status" value="1"/>
</dbReference>
<comment type="caution">
    <text evidence="2">The sequence shown here is derived from an EMBL/GenBank/DDBJ whole genome shotgun (WGS) entry which is preliminary data.</text>
</comment>
<dbReference type="GO" id="GO:0010468">
    <property type="term" value="P:regulation of gene expression"/>
    <property type="evidence" value="ECO:0007669"/>
    <property type="project" value="InterPro"/>
</dbReference>
<feature type="domain" description="NYN" evidence="1">
    <location>
        <begin position="253"/>
        <end position="381"/>
    </location>
</feature>
<dbReference type="GO" id="GO:0004540">
    <property type="term" value="F:RNA nuclease activity"/>
    <property type="evidence" value="ECO:0007669"/>
    <property type="project" value="InterPro"/>
</dbReference>
<protein>
    <recommendedName>
        <fullName evidence="1">NYN domain-containing protein</fullName>
    </recommendedName>
</protein>
<evidence type="ECO:0000259" key="1">
    <source>
        <dbReference type="Pfam" id="PF01936"/>
    </source>
</evidence>
<dbReference type="EMBL" id="CACVBM020000999">
    <property type="protein sequence ID" value="CAA7025481.1"/>
    <property type="molecule type" value="Genomic_DNA"/>
</dbReference>
<evidence type="ECO:0000313" key="3">
    <source>
        <dbReference type="Proteomes" id="UP000467841"/>
    </source>
</evidence>
<keyword evidence="3" id="KW-1185">Reference proteome</keyword>
<name>A0A6D2I9Y2_9BRAS</name>
<gene>
    <name evidence="2" type="ORF">MERR_LOCUS12716</name>
</gene>
<proteinExistence type="predicted"/>
<dbReference type="InterPro" id="IPR024768">
    <property type="entry name" value="Marf1"/>
</dbReference>
<dbReference type="AlphaFoldDB" id="A0A6D2I9Y2"/>
<dbReference type="PANTHER" id="PTHR14379:SF59">
    <property type="entry name" value="NYN DOMAIN-CONTAINING PROTEIN"/>
    <property type="match status" value="1"/>
</dbReference>
<organism evidence="2 3">
    <name type="scientific">Microthlaspi erraticum</name>
    <dbReference type="NCBI Taxonomy" id="1685480"/>
    <lineage>
        <taxon>Eukaryota</taxon>
        <taxon>Viridiplantae</taxon>
        <taxon>Streptophyta</taxon>
        <taxon>Embryophyta</taxon>
        <taxon>Tracheophyta</taxon>
        <taxon>Spermatophyta</taxon>
        <taxon>Magnoliopsida</taxon>
        <taxon>eudicotyledons</taxon>
        <taxon>Gunneridae</taxon>
        <taxon>Pentapetalae</taxon>
        <taxon>rosids</taxon>
        <taxon>malvids</taxon>
        <taxon>Brassicales</taxon>
        <taxon>Brassicaceae</taxon>
        <taxon>Coluteocarpeae</taxon>
        <taxon>Microthlaspi</taxon>
    </lineage>
</organism>
<dbReference type="OrthoDB" id="1055267at2759"/>
<dbReference type="Pfam" id="PF01936">
    <property type="entry name" value="NYN"/>
    <property type="match status" value="1"/>
</dbReference>